<dbReference type="Pfam" id="PF02146">
    <property type="entry name" value="SIR2"/>
    <property type="match status" value="1"/>
</dbReference>
<feature type="region of interest" description="Disordered" evidence="8">
    <location>
        <begin position="1"/>
        <end position="29"/>
    </location>
</feature>
<dbReference type="GO" id="GO:0005634">
    <property type="term" value="C:nucleus"/>
    <property type="evidence" value="ECO:0007669"/>
    <property type="project" value="TreeGrafter"/>
</dbReference>
<gene>
    <name evidence="10" type="ORF">LTR62_000420</name>
</gene>
<dbReference type="PANTHER" id="PTHR11085:SF9">
    <property type="entry name" value="NAD-DEPENDENT PROTEIN DEACETYLASE SIRTUIN-1"/>
    <property type="match status" value="1"/>
</dbReference>
<evidence type="ECO:0000256" key="6">
    <source>
        <dbReference type="ARBA" id="ARBA00023027"/>
    </source>
</evidence>
<evidence type="ECO:0000256" key="2">
    <source>
        <dbReference type="ARBA" id="ARBA00006924"/>
    </source>
</evidence>
<evidence type="ECO:0000256" key="7">
    <source>
        <dbReference type="PROSITE-ProRule" id="PRU00236"/>
    </source>
</evidence>
<feature type="active site" description="Proton acceptor" evidence="7">
    <location>
        <position position="300"/>
    </location>
</feature>
<proteinExistence type="inferred from homology"/>
<feature type="domain" description="Deacetylase sirtuin-type" evidence="9">
    <location>
        <begin position="172"/>
        <end position="474"/>
    </location>
</feature>
<dbReference type="GO" id="GO:0046970">
    <property type="term" value="F:histone H4K16 deacetylase activity, NAD-dependent"/>
    <property type="evidence" value="ECO:0007669"/>
    <property type="project" value="TreeGrafter"/>
</dbReference>
<feature type="binding site" evidence="7">
    <location>
        <position position="311"/>
    </location>
    <ligand>
        <name>Zn(2+)</name>
        <dbReference type="ChEBI" id="CHEBI:29105"/>
    </ligand>
</feature>
<comment type="similarity">
    <text evidence="2">Belongs to the sirtuin family. Class I subfamily.</text>
</comment>
<evidence type="ECO:0000256" key="3">
    <source>
        <dbReference type="ARBA" id="ARBA00022679"/>
    </source>
</evidence>
<feature type="binding site" evidence="7">
    <location>
        <position position="308"/>
    </location>
    <ligand>
        <name>Zn(2+)</name>
        <dbReference type="ChEBI" id="CHEBI:29105"/>
    </ligand>
</feature>
<feature type="region of interest" description="Disordered" evidence="8">
    <location>
        <begin position="343"/>
        <end position="378"/>
    </location>
</feature>
<evidence type="ECO:0000256" key="5">
    <source>
        <dbReference type="ARBA" id="ARBA00022833"/>
    </source>
</evidence>
<keyword evidence="3" id="KW-0808">Transferase</keyword>
<dbReference type="PROSITE" id="PS50305">
    <property type="entry name" value="SIRTUIN"/>
    <property type="match status" value="1"/>
</dbReference>
<evidence type="ECO:0000313" key="11">
    <source>
        <dbReference type="Proteomes" id="UP001310890"/>
    </source>
</evidence>
<dbReference type="InterPro" id="IPR026590">
    <property type="entry name" value="Ssirtuin_cat_dom"/>
</dbReference>
<comment type="cofactor">
    <cofactor evidence="1">
        <name>Zn(2+)</name>
        <dbReference type="ChEBI" id="CHEBI:29105"/>
    </cofactor>
</comment>
<dbReference type="EMBL" id="JAVRRL010000010">
    <property type="protein sequence ID" value="KAK5115964.1"/>
    <property type="molecule type" value="Genomic_DNA"/>
</dbReference>
<sequence length="523" mass="58533">MSLTGSASRVVDCVKDEGPKPSVATPRAQLKRKHDEIIDLYQPLDHDKHERLNAAAGRGTKTREVMEIEDEEEDGSDVDSLYQDILDDIELDPYTLDGDDDVTKEEAQRLHRDLRRSGPEAFLKHHLSSGVTTARMLGSAFGINPTLAIDDDDLFLDVLQHTLQRAYKKRQKLSQYNTIDDAAKLLRTKKNIMVITGAGISTSLGIPDFRSQGTGFYDKVRALGYGGGEDVFQIEEFDRDPSIFYSLAGDILPDLKRFSPTHAFLKLLQTKNRLQTNYTQNIDNLEELAGIDKSRLIQCHGSFATASCRKCKNQVPGRVIFDDIRAKRVAKCKRCIQVMSKQPSARPPLKKRKPKSTVLRKNDWEDSSDDDNGTAYDLPQPGIMKPDITFFGEKLPDTFFDRFMDEDRHAVDLVIVIGTSLKVAPVSEMCNHLPAEVPHIYISREPIEHVNFDIQLLGESDHVVFELCKRTGWGLRHEMLPEGLRVGVEEVEGYESRWTVSPLGGAGVSSRGGTPTVAALALK</sequence>
<dbReference type="Proteomes" id="UP001310890">
    <property type="component" value="Unassembled WGS sequence"/>
</dbReference>
<dbReference type="InterPro" id="IPR003000">
    <property type="entry name" value="Sirtuin"/>
</dbReference>
<dbReference type="Gene3D" id="3.40.50.1220">
    <property type="entry name" value="TPP-binding domain"/>
    <property type="match status" value="1"/>
</dbReference>
<evidence type="ECO:0000313" key="10">
    <source>
        <dbReference type="EMBL" id="KAK5115964.1"/>
    </source>
</evidence>
<keyword evidence="6" id="KW-0520">NAD</keyword>
<evidence type="ECO:0000259" key="9">
    <source>
        <dbReference type="PROSITE" id="PS50305"/>
    </source>
</evidence>
<feature type="binding site" evidence="7">
    <location>
        <position position="332"/>
    </location>
    <ligand>
        <name>Zn(2+)</name>
        <dbReference type="ChEBI" id="CHEBI:29105"/>
    </ligand>
</feature>
<dbReference type="GO" id="GO:0070403">
    <property type="term" value="F:NAD+ binding"/>
    <property type="evidence" value="ECO:0007669"/>
    <property type="project" value="InterPro"/>
</dbReference>
<feature type="binding site" evidence="7">
    <location>
        <position position="335"/>
    </location>
    <ligand>
        <name>Zn(2+)</name>
        <dbReference type="ChEBI" id="CHEBI:29105"/>
    </ligand>
</feature>
<keyword evidence="4 7" id="KW-0479">Metal-binding</keyword>
<organism evidence="10 11">
    <name type="scientific">Meristemomyces frigidus</name>
    <dbReference type="NCBI Taxonomy" id="1508187"/>
    <lineage>
        <taxon>Eukaryota</taxon>
        <taxon>Fungi</taxon>
        <taxon>Dikarya</taxon>
        <taxon>Ascomycota</taxon>
        <taxon>Pezizomycotina</taxon>
        <taxon>Dothideomycetes</taxon>
        <taxon>Dothideomycetidae</taxon>
        <taxon>Mycosphaerellales</taxon>
        <taxon>Teratosphaeriaceae</taxon>
        <taxon>Meristemomyces</taxon>
    </lineage>
</organism>
<evidence type="ECO:0000256" key="1">
    <source>
        <dbReference type="ARBA" id="ARBA00001947"/>
    </source>
</evidence>
<accession>A0AAN7TGM9</accession>
<dbReference type="AlphaFoldDB" id="A0AAN7TGM9"/>
<dbReference type="GO" id="GO:0046872">
    <property type="term" value="F:metal ion binding"/>
    <property type="evidence" value="ECO:0007669"/>
    <property type="project" value="UniProtKB-KW"/>
</dbReference>
<evidence type="ECO:0000256" key="8">
    <source>
        <dbReference type="SAM" id="MobiDB-lite"/>
    </source>
</evidence>
<evidence type="ECO:0000256" key="4">
    <source>
        <dbReference type="ARBA" id="ARBA00022723"/>
    </source>
</evidence>
<dbReference type="PANTHER" id="PTHR11085">
    <property type="entry name" value="NAD-DEPENDENT PROTEIN DEACYLASE SIRTUIN-5, MITOCHONDRIAL-RELATED"/>
    <property type="match status" value="1"/>
</dbReference>
<keyword evidence="5 7" id="KW-0862">Zinc</keyword>
<protein>
    <recommendedName>
        <fullName evidence="9">Deacetylase sirtuin-type domain-containing protein</fullName>
    </recommendedName>
</protein>
<reference evidence="10" key="1">
    <citation type="submission" date="2023-08" db="EMBL/GenBank/DDBJ databases">
        <title>Black Yeasts Isolated from many extreme environments.</title>
        <authorList>
            <person name="Coleine C."/>
            <person name="Stajich J.E."/>
            <person name="Selbmann L."/>
        </authorList>
    </citation>
    <scope>NUCLEOTIDE SEQUENCE</scope>
    <source>
        <strain evidence="10">CCFEE 5401</strain>
    </source>
</reference>
<comment type="caution">
    <text evidence="10">The sequence shown here is derived from an EMBL/GenBank/DDBJ whole genome shotgun (WGS) entry which is preliminary data.</text>
</comment>
<dbReference type="InterPro" id="IPR029035">
    <property type="entry name" value="DHS-like_NAD/FAD-binding_dom"/>
</dbReference>
<dbReference type="SUPFAM" id="SSF52467">
    <property type="entry name" value="DHS-like NAD/FAD-binding domain"/>
    <property type="match status" value="1"/>
</dbReference>
<dbReference type="InterPro" id="IPR050134">
    <property type="entry name" value="NAD-dep_sirtuin_deacylases"/>
</dbReference>
<dbReference type="InterPro" id="IPR026591">
    <property type="entry name" value="Sirtuin_cat_small_dom_sf"/>
</dbReference>
<name>A0AAN7TGM9_9PEZI</name>
<dbReference type="Gene3D" id="3.30.1600.10">
    <property type="entry name" value="SIR2/SIRT2 'Small Domain"/>
    <property type="match status" value="1"/>
</dbReference>